<dbReference type="OrthoDB" id="538816at2759"/>
<proteinExistence type="predicted"/>
<dbReference type="SUPFAM" id="SSF56436">
    <property type="entry name" value="C-type lectin-like"/>
    <property type="match status" value="1"/>
</dbReference>
<organism evidence="2 3">
    <name type="scientific">Holothuria leucospilota</name>
    <name type="common">Black long sea cucumber</name>
    <name type="synonym">Mertensiothuria leucospilota</name>
    <dbReference type="NCBI Taxonomy" id="206669"/>
    <lineage>
        <taxon>Eukaryota</taxon>
        <taxon>Metazoa</taxon>
        <taxon>Echinodermata</taxon>
        <taxon>Eleutherozoa</taxon>
        <taxon>Echinozoa</taxon>
        <taxon>Holothuroidea</taxon>
        <taxon>Aspidochirotacea</taxon>
        <taxon>Aspidochirotida</taxon>
        <taxon>Holothuriidae</taxon>
        <taxon>Holothuria</taxon>
    </lineage>
</organism>
<dbReference type="SMART" id="SM00034">
    <property type="entry name" value="CLECT"/>
    <property type="match status" value="1"/>
</dbReference>
<gene>
    <name evidence="2" type="ORF">HOLleu_12213</name>
</gene>
<protein>
    <submittedName>
        <fullName evidence="2">Alpha-N-acetylgalactosamine-specific lectin</fullName>
    </submittedName>
</protein>
<evidence type="ECO:0000313" key="3">
    <source>
        <dbReference type="Proteomes" id="UP001152320"/>
    </source>
</evidence>
<evidence type="ECO:0000313" key="2">
    <source>
        <dbReference type="EMBL" id="KAJ8041405.1"/>
    </source>
</evidence>
<dbReference type="PROSITE" id="PS50041">
    <property type="entry name" value="C_TYPE_LECTIN_2"/>
    <property type="match status" value="1"/>
</dbReference>
<comment type="caution">
    <text evidence="2">The sequence shown here is derived from an EMBL/GenBank/DDBJ whole genome shotgun (WGS) entry which is preliminary data.</text>
</comment>
<dbReference type="Pfam" id="PF00059">
    <property type="entry name" value="Lectin_C"/>
    <property type="match status" value="1"/>
</dbReference>
<dbReference type="InterPro" id="IPR001304">
    <property type="entry name" value="C-type_lectin-like"/>
</dbReference>
<dbReference type="AlphaFoldDB" id="A0A9Q1CB09"/>
<reference evidence="2" key="1">
    <citation type="submission" date="2021-10" db="EMBL/GenBank/DDBJ databases">
        <title>Tropical sea cucumber genome reveals ecological adaptation and Cuvierian tubules defense mechanism.</title>
        <authorList>
            <person name="Chen T."/>
        </authorList>
    </citation>
    <scope>NUCLEOTIDE SEQUENCE</scope>
    <source>
        <strain evidence="2">Nanhai2018</strain>
        <tissue evidence="2">Muscle</tissue>
    </source>
</reference>
<dbReference type="Proteomes" id="UP001152320">
    <property type="component" value="Chromosome 5"/>
</dbReference>
<keyword evidence="3" id="KW-1185">Reference proteome</keyword>
<dbReference type="Gene3D" id="3.10.100.10">
    <property type="entry name" value="Mannose-Binding Protein A, subunit A"/>
    <property type="match status" value="1"/>
</dbReference>
<sequence length="174" mass="19793">MHYQPLDQTRITLSKGCLPDQSKAQMSCPDNWTEIDGKCYRVFTLSKTCSEAKTHCSNMEVTCDGQDTTGHLATVPDRKTQKMLHELVKNTITEENGWAFIGLEYDTTREADTWTDELRVDRTFWTKHEPCNEEPGTCAAITLDNKRLKNWVAKTEGTRGNHICMLSCTKEING</sequence>
<dbReference type="InterPro" id="IPR050801">
    <property type="entry name" value="Ca-Dep_Lectins_ImmuneDev"/>
</dbReference>
<feature type="domain" description="C-type lectin" evidence="1">
    <location>
        <begin position="35"/>
        <end position="165"/>
    </location>
</feature>
<dbReference type="PANTHER" id="PTHR22801:SF63">
    <property type="entry name" value="C-TYPE LECTIN DOMAIN-CONTAINING PROTEIN"/>
    <property type="match status" value="1"/>
</dbReference>
<name>A0A9Q1CB09_HOLLE</name>
<dbReference type="InterPro" id="IPR016187">
    <property type="entry name" value="CTDL_fold"/>
</dbReference>
<dbReference type="EMBL" id="JAIZAY010000005">
    <property type="protein sequence ID" value="KAJ8041405.1"/>
    <property type="molecule type" value="Genomic_DNA"/>
</dbReference>
<dbReference type="PANTHER" id="PTHR22801">
    <property type="entry name" value="LITHOSTATHINE"/>
    <property type="match status" value="1"/>
</dbReference>
<evidence type="ECO:0000259" key="1">
    <source>
        <dbReference type="PROSITE" id="PS50041"/>
    </source>
</evidence>
<accession>A0A9Q1CB09</accession>
<dbReference type="InterPro" id="IPR016186">
    <property type="entry name" value="C-type_lectin-like/link_sf"/>
</dbReference>